<accession>A0ABS8FEG0</accession>
<evidence type="ECO:0000313" key="5">
    <source>
        <dbReference type="EMBL" id="MCC2212923.1"/>
    </source>
</evidence>
<comment type="caution">
    <text evidence="5">The sequence shown here is derived from an EMBL/GenBank/DDBJ whole genome shotgun (WGS) entry which is preliminary data.</text>
</comment>
<dbReference type="PANTHER" id="PTHR30461">
    <property type="entry name" value="DNA-INVERTASE FROM LAMBDOID PROPHAGE"/>
    <property type="match status" value="1"/>
</dbReference>
<keyword evidence="1" id="KW-0175">Coiled coil</keyword>
<feature type="domain" description="Resolvase/invertase-type recombinase catalytic" evidence="3">
    <location>
        <begin position="7"/>
        <end position="156"/>
    </location>
</feature>
<feature type="coiled-coil region" evidence="1">
    <location>
        <begin position="424"/>
        <end position="488"/>
    </location>
</feature>
<dbReference type="InterPro" id="IPR006119">
    <property type="entry name" value="Resolv_N"/>
</dbReference>
<reference evidence="5 6" key="1">
    <citation type="submission" date="2021-10" db="EMBL/GenBank/DDBJ databases">
        <title>Anaerobic single-cell dispensing facilitates the cultivation of human gut bacteria.</title>
        <authorList>
            <person name="Afrizal A."/>
        </authorList>
    </citation>
    <scope>NUCLEOTIDE SEQUENCE [LARGE SCALE GENOMIC DNA]</scope>
    <source>
        <strain evidence="5 6">CLA-AA-H223</strain>
    </source>
</reference>
<feature type="domain" description="Recombinase" evidence="4">
    <location>
        <begin position="164"/>
        <end position="326"/>
    </location>
</feature>
<evidence type="ECO:0000259" key="3">
    <source>
        <dbReference type="PROSITE" id="PS51736"/>
    </source>
</evidence>
<dbReference type="Pfam" id="PF13408">
    <property type="entry name" value="Zn_ribbon_recom"/>
    <property type="match status" value="1"/>
</dbReference>
<feature type="region of interest" description="Disordered" evidence="2">
    <location>
        <begin position="552"/>
        <end position="617"/>
    </location>
</feature>
<dbReference type="PROSITE" id="PS51737">
    <property type="entry name" value="RECOMBINASE_DNA_BIND"/>
    <property type="match status" value="1"/>
</dbReference>
<sequence>MAKTADTIAIYSRKSRYTGKGESIGNQIDLCREYIRTHYGDAAAEHAVVFEDEGFSGGNLNRPDFKKMMTAAKERKIRAIVVYRLDRISRNISDFSSLIEELGRLGIDFVSIRESFDTSSPMGRAMMYIASVFSQLERETIAERIRDNMHELAKTGRWLGGTTPTGYASESVKSITVDGKTKKACKLKLLPDEAEIIYKIFDLYEQYDSLTMTETELLRQGIKTKTGRSFTRFSIKSILQNPVYLIADKDAYQYFVDNEAELFAPESDFDGVRGVLAYNRSDQEKGRATVYNPISEWIVSVGEHPGIISSNRWIRVQESLERNKSKSYHKSRGNEALLTGLLWCSCGSRMYPKVTGRKTADGQVVFPYMCKLKERSRRELCNVRNANGNLLDAAICEQVKYLADHSSDFMKQLEKAKSTHAGNRSEFETKLSTLRKEQAETQRKINALIDSLADFSDSTAAVHLKKRIEELNGQDAALSSRIRELESLTDEGVLAGMEFDLMRQLLTVFHDNIDDMTVTQKRAAIRTVVRKVVWDGKVAHVVLFGSPEDEIDWTTFPVDPEEDENDPEGGGDGSDSPSGVRSGEDSILNASAGIGRKPRLAGGVKGIHGLHQPNGSN</sequence>
<dbReference type="InterPro" id="IPR050639">
    <property type="entry name" value="SSR_resolvase"/>
</dbReference>
<dbReference type="InterPro" id="IPR036162">
    <property type="entry name" value="Resolvase-like_N_sf"/>
</dbReference>
<dbReference type="Gene3D" id="3.90.1750.20">
    <property type="entry name" value="Putative Large Serine Recombinase, Chain B, Domain 2"/>
    <property type="match status" value="2"/>
</dbReference>
<organism evidence="5 6">
    <name type="scientific">Faecalibacterium hominis</name>
    <name type="common">ex Afrizal et al. 2022</name>
    <dbReference type="NCBI Taxonomy" id="2881265"/>
    <lineage>
        <taxon>Bacteria</taxon>
        <taxon>Bacillati</taxon>
        <taxon>Bacillota</taxon>
        <taxon>Clostridia</taxon>
        <taxon>Eubacteriales</taxon>
        <taxon>Oscillospiraceae</taxon>
        <taxon>Faecalibacterium</taxon>
    </lineage>
</organism>
<dbReference type="PROSITE" id="PS51736">
    <property type="entry name" value="RECOMBINASES_3"/>
    <property type="match status" value="1"/>
</dbReference>
<dbReference type="RefSeq" id="WP_227622420.1">
    <property type="nucleotide sequence ID" value="NZ_JAJEQO010000006.1"/>
</dbReference>
<evidence type="ECO:0000256" key="2">
    <source>
        <dbReference type="SAM" id="MobiDB-lite"/>
    </source>
</evidence>
<feature type="compositionally biased region" description="Acidic residues" evidence="2">
    <location>
        <begin position="559"/>
        <end position="569"/>
    </location>
</feature>
<dbReference type="Proteomes" id="UP001199236">
    <property type="component" value="Unassembled WGS sequence"/>
</dbReference>
<name>A0ABS8FEG0_9FIRM</name>
<dbReference type="SUPFAM" id="SSF53041">
    <property type="entry name" value="Resolvase-like"/>
    <property type="match status" value="1"/>
</dbReference>
<dbReference type="InterPro" id="IPR011109">
    <property type="entry name" value="DNA_bind_recombinase_dom"/>
</dbReference>
<dbReference type="SMART" id="SM00857">
    <property type="entry name" value="Resolvase"/>
    <property type="match status" value="1"/>
</dbReference>
<protein>
    <submittedName>
        <fullName evidence="5">Recombinase family protein</fullName>
    </submittedName>
</protein>
<evidence type="ECO:0000259" key="4">
    <source>
        <dbReference type="PROSITE" id="PS51737"/>
    </source>
</evidence>
<proteinExistence type="predicted"/>
<dbReference type="PANTHER" id="PTHR30461:SF23">
    <property type="entry name" value="DNA RECOMBINASE-RELATED"/>
    <property type="match status" value="1"/>
</dbReference>
<evidence type="ECO:0000313" key="6">
    <source>
        <dbReference type="Proteomes" id="UP001199236"/>
    </source>
</evidence>
<dbReference type="EMBL" id="JAJEQO010000006">
    <property type="protein sequence ID" value="MCC2212923.1"/>
    <property type="molecule type" value="Genomic_DNA"/>
</dbReference>
<gene>
    <name evidence="5" type="ORF">LKD34_05370</name>
</gene>
<dbReference type="InterPro" id="IPR025827">
    <property type="entry name" value="Zn_ribbon_recom_dom"/>
</dbReference>
<dbReference type="Gene3D" id="3.40.50.1390">
    <property type="entry name" value="Resolvase, N-terminal catalytic domain"/>
    <property type="match status" value="1"/>
</dbReference>
<dbReference type="Pfam" id="PF07508">
    <property type="entry name" value="Recombinase"/>
    <property type="match status" value="1"/>
</dbReference>
<keyword evidence="6" id="KW-1185">Reference proteome</keyword>
<dbReference type="InterPro" id="IPR038109">
    <property type="entry name" value="DNA_bind_recomb_sf"/>
</dbReference>
<dbReference type="Pfam" id="PF00239">
    <property type="entry name" value="Resolvase"/>
    <property type="match status" value="1"/>
</dbReference>
<evidence type="ECO:0000256" key="1">
    <source>
        <dbReference type="SAM" id="Coils"/>
    </source>
</evidence>
<dbReference type="CDD" id="cd00338">
    <property type="entry name" value="Ser_Recombinase"/>
    <property type="match status" value="1"/>
</dbReference>